<dbReference type="AlphaFoldDB" id="A0AB39V0K5"/>
<feature type="domain" description="Rhodanese" evidence="2">
    <location>
        <begin position="158"/>
        <end position="270"/>
    </location>
</feature>
<organism evidence="3">
    <name type="scientific">Thermohahella caldifontis</name>
    <dbReference type="NCBI Taxonomy" id="3142973"/>
    <lineage>
        <taxon>Bacteria</taxon>
        <taxon>Pseudomonadati</taxon>
        <taxon>Pseudomonadota</taxon>
        <taxon>Gammaproteobacteria</taxon>
        <taxon>Oceanospirillales</taxon>
        <taxon>Hahellaceae</taxon>
        <taxon>Thermohahella</taxon>
    </lineage>
</organism>
<feature type="domain" description="Rhodanese" evidence="2">
    <location>
        <begin position="18"/>
        <end position="126"/>
    </location>
</feature>
<dbReference type="CDD" id="cd01448">
    <property type="entry name" value="TST_Repeat_1"/>
    <property type="match status" value="1"/>
</dbReference>
<dbReference type="Gene3D" id="3.40.250.10">
    <property type="entry name" value="Rhodanese-like domain"/>
    <property type="match status" value="2"/>
</dbReference>
<keyword evidence="1" id="KW-0677">Repeat</keyword>
<sequence>MPFKPELIEPAQLAERLGDPQLVVIDLCPEPDFVQAHVPGARYLPPAATQNGRPPAPGALPDPVQLRRIVAWLGLHPESDIVVMDHEGGGWAGRMLWLLASIGVRKAAALNGGRVAWLAEDLPVEPGVPEPAPEAGTLPVTPDTSESIGKAELMDAVRAGTVHIWDARSADEYHGRRSGAPRAGHIPGAVHYEWTRLMDPARNLRLRDPEEIRAELARLGIDGSRPVVTHCQSHHRSGLTWLAGKLMGLDIRAYPGSWAEWGSCPDTPIEC</sequence>
<dbReference type="InterPro" id="IPR001763">
    <property type="entry name" value="Rhodanese-like_dom"/>
</dbReference>
<dbReference type="InterPro" id="IPR051126">
    <property type="entry name" value="Thiosulfate_sulfurtransferase"/>
</dbReference>
<dbReference type="EMBL" id="CP154858">
    <property type="protein sequence ID" value="XDT73744.1"/>
    <property type="molecule type" value="Genomic_DNA"/>
</dbReference>
<dbReference type="PANTHER" id="PTHR43855:SF1">
    <property type="entry name" value="THIOSULFATE SULFURTRANSFERASE"/>
    <property type="match status" value="1"/>
</dbReference>
<dbReference type="CDD" id="cd01449">
    <property type="entry name" value="TST_Repeat_2"/>
    <property type="match status" value="1"/>
</dbReference>
<evidence type="ECO:0000313" key="3">
    <source>
        <dbReference type="EMBL" id="XDT73744.1"/>
    </source>
</evidence>
<proteinExistence type="predicted"/>
<name>A0AB39V0K5_9GAMM</name>
<protein>
    <submittedName>
        <fullName evidence="3">Rhodanese-like domain-containing protein</fullName>
    </submittedName>
</protein>
<dbReference type="PANTHER" id="PTHR43855">
    <property type="entry name" value="THIOSULFATE SULFURTRANSFERASE"/>
    <property type="match status" value="1"/>
</dbReference>
<dbReference type="InterPro" id="IPR001307">
    <property type="entry name" value="Thiosulphate_STrfase_CS"/>
</dbReference>
<dbReference type="GO" id="GO:0004792">
    <property type="term" value="F:thiosulfate-cyanide sulfurtransferase activity"/>
    <property type="evidence" value="ECO:0007669"/>
    <property type="project" value="InterPro"/>
</dbReference>
<dbReference type="InterPro" id="IPR036873">
    <property type="entry name" value="Rhodanese-like_dom_sf"/>
</dbReference>
<dbReference type="Pfam" id="PF00581">
    <property type="entry name" value="Rhodanese"/>
    <property type="match status" value="2"/>
</dbReference>
<dbReference type="SMART" id="SM00450">
    <property type="entry name" value="RHOD"/>
    <property type="match status" value="2"/>
</dbReference>
<reference evidence="3" key="1">
    <citation type="submission" date="2024-05" db="EMBL/GenBank/DDBJ databases">
        <title>Genome sequencing of novel strain.</title>
        <authorList>
            <person name="Ganbat D."/>
            <person name="Ganbat S."/>
            <person name="Lee S.-J."/>
        </authorList>
    </citation>
    <scope>NUCLEOTIDE SEQUENCE</scope>
    <source>
        <strain evidence="3">SMD15-11</strain>
    </source>
</reference>
<dbReference type="SUPFAM" id="SSF52821">
    <property type="entry name" value="Rhodanese/Cell cycle control phosphatase"/>
    <property type="match status" value="2"/>
</dbReference>
<accession>A0AB39V0K5</accession>
<evidence type="ECO:0000256" key="1">
    <source>
        <dbReference type="ARBA" id="ARBA00022737"/>
    </source>
</evidence>
<dbReference type="KEGG" id="tcd:AAIA72_07190"/>
<dbReference type="PROSITE" id="PS00380">
    <property type="entry name" value="RHODANESE_1"/>
    <property type="match status" value="1"/>
</dbReference>
<evidence type="ECO:0000259" key="2">
    <source>
        <dbReference type="PROSITE" id="PS50206"/>
    </source>
</evidence>
<dbReference type="RefSeq" id="WP_369602725.1">
    <property type="nucleotide sequence ID" value="NZ_CP154858.1"/>
</dbReference>
<gene>
    <name evidence="3" type="ORF">AAIA72_07190</name>
</gene>
<dbReference type="PROSITE" id="PS50206">
    <property type="entry name" value="RHODANESE_3"/>
    <property type="match status" value="2"/>
</dbReference>